<feature type="chain" id="PRO_5002905810" evidence="1">
    <location>
        <begin position="22"/>
        <end position="141"/>
    </location>
</feature>
<dbReference type="EMBL" id="CP001154">
    <property type="protein sequence ID" value="ACO74863.1"/>
    <property type="molecule type" value="Genomic_DNA"/>
</dbReference>
<dbReference type="PROSITE" id="PS51257">
    <property type="entry name" value="PROKAR_LIPOPROTEIN"/>
    <property type="match status" value="1"/>
</dbReference>
<dbReference type="KEGG" id="lhk:LHK_01879"/>
<dbReference type="PANTHER" id="PTHR36919">
    <property type="entry name" value="BLR1215 PROTEIN"/>
    <property type="match status" value="1"/>
</dbReference>
<keyword evidence="4" id="KW-1185">Reference proteome</keyword>
<dbReference type="STRING" id="557598.LHK_01879"/>
<dbReference type="eggNOG" id="COG4731">
    <property type="taxonomic scope" value="Bacteria"/>
</dbReference>
<dbReference type="AlphaFoldDB" id="C1D8S3"/>
<dbReference type="GeneID" id="75108735"/>
<protein>
    <submittedName>
        <fullName evidence="3">Putative signal peptide protein</fullName>
    </submittedName>
</protein>
<dbReference type="Pfam" id="PF09917">
    <property type="entry name" value="DUF2147"/>
    <property type="match status" value="1"/>
</dbReference>
<dbReference type="RefSeq" id="WP_012697349.1">
    <property type="nucleotide sequence ID" value="NC_012559.1"/>
</dbReference>
<dbReference type="Gene3D" id="2.40.128.520">
    <property type="match status" value="1"/>
</dbReference>
<organism evidence="3 4">
    <name type="scientific">Laribacter hongkongensis (strain HLHK9)</name>
    <dbReference type="NCBI Taxonomy" id="557598"/>
    <lineage>
        <taxon>Bacteria</taxon>
        <taxon>Pseudomonadati</taxon>
        <taxon>Pseudomonadota</taxon>
        <taxon>Betaproteobacteria</taxon>
        <taxon>Neisseriales</taxon>
        <taxon>Aquaspirillaceae</taxon>
        <taxon>Laribacter</taxon>
    </lineage>
</organism>
<evidence type="ECO:0000256" key="1">
    <source>
        <dbReference type="SAM" id="SignalP"/>
    </source>
</evidence>
<dbReference type="HOGENOM" id="CLU_108869_0_1_4"/>
<gene>
    <name evidence="3" type="ordered locus">LHK_01879</name>
</gene>
<keyword evidence="1" id="KW-0732">Signal</keyword>
<dbReference type="InterPro" id="IPR019223">
    <property type="entry name" value="DUF2147"/>
</dbReference>
<sequence length="141" mass="15444">MKLKPALCAVATLLACSLAQAEGIAGTWKTIDDETRQPKALVQITENGNEYQGKIIKLFANPDVKCSKCEGDRKDKPVDGMTILWGLKKTGETYEGGKILDPKNGKIYDSKAKLVDGGQKLEVRGFMGVSLLGRTQTWDRQ</sequence>
<dbReference type="PANTHER" id="PTHR36919:SF3">
    <property type="entry name" value="BLL5882 PROTEIN"/>
    <property type="match status" value="1"/>
</dbReference>
<proteinExistence type="predicted"/>
<evidence type="ECO:0000313" key="3">
    <source>
        <dbReference type="EMBL" id="ACO74863.1"/>
    </source>
</evidence>
<feature type="domain" description="DUF2147" evidence="2">
    <location>
        <begin position="26"/>
        <end position="140"/>
    </location>
</feature>
<evidence type="ECO:0000259" key="2">
    <source>
        <dbReference type="Pfam" id="PF09917"/>
    </source>
</evidence>
<reference evidence="3 4" key="1">
    <citation type="journal article" date="2009" name="PLoS Genet.">
        <title>The complete genome and proteome of Laribacter hongkongensis reveal potential mechanisms for adaptations to different temperatures and habitats.</title>
        <authorList>
            <person name="Woo P.C."/>
            <person name="Lau S.K."/>
            <person name="Tse H."/>
            <person name="Teng J.L."/>
            <person name="Curreem S.O."/>
            <person name="Tsang A.K."/>
            <person name="Fan R.Y."/>
            <person name="Wong G.K."/>
            <person name="Huang Y."/>
            <person name="Loman N.J."/>
            <person name="Snyder L.A."/>
            <person name="Cai J.J."/>
            <person name="Huang J.D."/>
            <person name="Mak W."/>
            <person name="Pallen M.J."/>
            <person name="Lok S."/>
            <person name="Yuen K.Y."/>
        </authorList>
    </citation>
    <scope>NUCLEOTIDE SEQUENCE [LARGE SCALE GENOMIC DNA]</scope>
    <source>
        <strain evidence="3 4">HLHK9</strain>
    </source>
</reference>
<dbReference type="Proteomes" id="UP000002010">
    <property type="component" value="Chromosome"/>
</dbReference>
<accession>C1D8S3</accession>
<evidence type="ECO:0000313" key="4">
    <source>
        <dbReference type="Proteomes" id="UP000002010"/>
    </source>
</evidence>
<name>C1D8S3_LARHH</name>
<feature type="signal peptide" evidence="1">
    <location>
        <begin position="1"/>
        <end position="21"/>
    </location>
</feature>